<sequence>MSNEEFDSAVELANALYVQVFVTKSKDTARKVLSNIKVKIS</sequence>
<protein>
    <submittedName>
        <fullName evidence="1">Uncharacterized protein</fullName>
    </submittedName>
</protein>
<comment type="caution">
    <text evidence="1">The sequence shown here is derived from an EMBL/GenBank/DDBJ whole genome shotgun (WGS) entry which is preliminary data.</text>
</comment>
<evidence type="ECO:0000313" key="2">
    <source>
        <dbReference type="Proteomes" id="UP000031666"/>
    </source>
</evidence>
<reference evidence="1 2" key="2">
    <citation type="submission" date="2015-01" db="EMBL/GenBank/DDBJ databases">
        <authorList>
            <consortium name="NBRP consortium"/>
            <person name="Sawabe T."/>
            <person name="Meirelles P."/>
            <person name="Feng G."/>
            <person name="Sayaka M."/>
            <person name="Hattori M."/>
            <person name="Ohkuma M."/>
        </authorList>
    </citation>
    <scope>NUCLEOTIDE SEQUENCE [LARGE SCALE GENOMIC DNA]</scope>
    <source>
        <strain evidence="2">JCM 19241</strain>
    </source>
</reference>
<gene>
    <name evidence="1" type="ORF">JCM19241_6010</name>
</gene>
<proteinExistence type="predicted"/>
<dbReference type="EMBL" id="BBSC01000007">
    <property type="protein sequence ID" value="GAM77114.1"/>
    <property type="molecule type" value="Genomic_DNA"/>
</dbReference>
<organism evidence="1 2">
    <name type="scientific">Vibrio ishigakensis</name>
    <dbReference type="NCBI Taxonomy" id="1481914"/>
    <lineage>
        <taxon>Bacteria</taxon>
        <taxon>Pseudomonadati</taxon>
        <taxon>Pseudomonadota</taxon>
        <taxon>Gammaproteobacteria</taxon>
        <taxon>Vibrionales</taxon>
        <taxon>Vibrionaceae</taxon>
        <taxon>Vibrio</taxon>
    </lineage>
</organism>
<reference evidence="1 2" key="1">
    <citation type="submission" date="2015-01" db="EMBL/GenBank/DDBJ databases">
        <title>Vibrio sp. C94 JCM 19241 whole genome shotgun sequence.</title>
        <authorList>
            <person name="Sawabe T."/>
            <person name="Meirelles P."/>
            <person name="Feng G."/>
            <person name="Sayaka M."/>
            <person name="Hattori M."/>
            <person name="Ohkuma M."/>
        </authorList>
    </citation>
    <scope>NUCLEOTIDE SEQUENCE [LARGE SCALE GENOMIC DNA]</scope>
    <source>
        <strain evidence="2">JCM 19241</strain>
    </source>
</reference>
<accession>A0A0B8QS95</accession>
<name>A0A0B8QS95_9VIBR</name>
<dbReference type="Proteomes" id="UP000031666">
    <property type="component" value="Unassembled WGS sequence"/>
</dbReference>
<dbReference type="AlphaFoldDB" id="A0A0B8QS95"/>
<evidence type="ECO:0000313" key="1">
    <source>
        <dbReference type="EMBL" id="GAM77114.1"/>
    </source>
</evidence>